<proteinExistence type="predicted"/>
<comment type="caution">
    <text evidence="1">The sequence shown here is derived from an EMBL/GenBank/DDBJ whole genome shotgun (WGS) entry which is preliminary data.</text>
</comment>
<protein>
    <submittedName>
        <fullName evidence="1">Uncharacterized protein</fullName>
    </submittedName>
</protein>
<reference evidence="2" key="1">
    <citation type="journal article" date="2019" name="Int. J. Syst. Evol. Microbiol.">
        <title>The Global Catalogue of Microorganisms (GCM) 10K type strain sequencing project: providing services to taxonomists for standard genome sequencing and annotation.</title>
        <authorList>
            <consortium name="The Broad Institute Genomics Platform"/>
            <consortium name="The Broad Institute Genome Sequencing Center for Infectious Disease"/>
            <person name="Wu L."/>
            <person name="Ma J."/>
        </authorList>
    </citation>
    <scope>NUCLEOTIDE SEQUENCE [LARGE SCALE GENOMIC DNA]</scope>
    <source>
        <strain evidence="2">CGMCC 1.12295</strain>
    </source>
</reference>
<dbReference type="RefSeq" id="WP_380775978.1">
    <property type="nucleotide sequence ID" value="NZ_JBHUEO010000113.1"/>
</dbReference>
<accession>A0ABW4KMZ2</accession>
<sequence length="59" mass="7103">MFTRLFSMSNRCSKLDKEESCAFVIYEDPLYEWTGEEYDYEYTYTMHDSKECEGEKSVS</sequence>
<dbReference type="Proteomes" id="UP001597301">
    <property type="component" value="Unassembled WGS sequence"/>
</dbReference>
<dbReference type="EMBL" id="JBHUEO010000113">
    <property type="protein sequence ID" value="MFD1708579.1"/>
    <property type="molecule type" value="Genomic_DNA"/>
</dbReference>
<name>A0ABW4KMZ2_9BACI</name>
<gene>
    <name evidence="1" type="ORF">ACFSCZ_18050</name>
</gene>
<evidence type="ECO:0000313" key="1">
    <source>
        <dbReference type="EMBL" id="MFD1708579.1"/>
    </source>
</evidence>
<keyword evidence="2" id="KW-1185">Reference proteome</keyword>
<organism evidence="1 2">
    <name type="scientific">Siminovitchia sediminis</name>
    <dbReference type="NCBI Taxonomy" id="1274353"/>
    <lineage>
        <taxon>Bacteria</taxon>
        <taxon>Bacillati</taxon>
        <taxon>Bacillota</taxon>
        <taxon>Bacilli</taxon>
        <taxon>Bacillales</taxon>
        <taxon>Bacillaceae</taxon>
        <taxon>Siminovitchia</taxon>
    </lineage>
</organism>
<evidence type="ECO:0000313" key="2">
    <source>
        <dbReference type="Proteomes" id="UP001597301"/>
    </source>
</evidence>